<protein>
    <recommendedName>
        <fullName evidence="1 2">chorismate mutase</fullName>
        <ecNumber evidence="1 2">5.4.99.5</ecNumber>
    </recommendedName>
</protein>
<reference evidence="4" key="1">
    <citation type="journal article" date="2019" name="Int. J. Syst. Evol. Microbiol.">
        <title>The Global Catalogue of Microorganisms (GCM) 10K type strain sequencing project: providing services to taxonomists for standard genome sequencing and annotation.</title>
        <authorList>
            <consortium name="The Broad Institute Genomics Platform"/>
            <consortium name="The Broad Institute Genome Sequencing Center for Infectious Disease"/>
            <person name="Wu L."/>
            <person name="Ma J."/>
        </authorList>
    </citation>
    <scope>NUCLEOTIDE SEQUENCE [LARGE SCALE GENOMIC DNA]</scope>
    <source>
        <strain evidence="4">JCM 16902</strain>
    </source>
</reference>
<dbReference type="InterPro" id="IPR035959">
    <property type="entry name" value="RutC-like_sf"/>
</dbReference>
<keyword evidence="2" id="KW-0028">Amino-acid biosynthesis</keyword>
<dbReference type="Pfam" id="PF07736">
    <property type="entry name" value="CM_1"/>
    <property type="match status" value="1"/>
</dbReference>
<proteinExistence type="predicted"/>
<name>A0ABP6ZXG9_9ACTN</name>
<dbReference type="NCBIfam" id="TIGR01796">
    <property type="entry name" value="CM_mono_aroH"/>
    <property type="match status" value="1"/>
</dbReference>
<comment type="caution">
    <text evidence="3">The sequence shown here is derived from an EMBL/GenBank/DDBJ whole genome shotgun (WGS) entry which is preliminary data.</text>
</comment>
<keyword evidence="2" id="KW-0413">Isomerase</keyword>
<evidence type="ECO:0000313" key="4">
    <source>
        <dbReference type="Proteomes" id="UP001501074"/>
    </source>
</evidence>
<dbReference type="PANTHER" id="PTHR21164:SF0">
    <property type="entry name" value="CHORISMATE MUTASE AROH"/>
    <property type="match status" value="1"/>
</dbReference>
<accession>A0ABP6ZXG9</accession>
<dbReference type="PROSITE" id="PS51167">
    <property type="entry name" value="CHORISMATE_MUT_1"/>
    <property type="match status" value="1"/>
</dbReference>
<dbReference type="PANTHER" id="PTHR21164">
    <property type="entry name" value="CHORISMATE MUTASE"/>
    <property type="match status" value="1"/>
</dbReference>
<sequence length="124" mass="13727">MAVRAIRGATAVDVDEREHVLERTRELVSEVMEANKLDQDSIISIIFTATQDVSSVAPALAARQLGLNDPALICVQEMQVEGAMPLLVRLVAHVETELDRDQIRNRYLRGTDRLRVDVPPIPGS</sequence>
<dbReference type="SUPFAM" id="SSF55298">
    <property type="entry name" value="YjgF-like"/>
    <property type="match status" value="1"/>
</dbReference>
<keyword evidence="2" id="KW-0057">Aromatic amino acid biosynthesis</keyword>
<comment type="catalytic activity">
    <reaction evidence="2">
        <text>chorismate = prephenate</text>
        <dbReference type="Rhea" id="RHEA:13897"/>
        <dbReference type="ChEBI" id="CHEBI:29748"/>
        <dbReference type="ChEBI" id="CHEBI:29934"/>
        <dbReference type="EC" id="5.4.99.5"/>
    </reaction>
</comment>
<dbReference type="Proteomes" id="UP001501074">
    <property type="component" value="Unassembled WGS sequence"/>
</dbReference>
<dbReference type="Gene3D" id="3.30.1330.40">
    <property type="entry name" value="RutC-like"/>
    <property type="match status" value="1"/>
</dbReference>
<evidence type="ECO:0000256" key="2">
    <source>
        <dbReference type="PROSITE-ProRule" id="PRU00514"/>
    </source>
</evidence>
<dbReference type="EC" id="5.4.99.5" evidence="1 2"/>
<dbReference type="InterPro" id="IPR008243">
    <property type="entry name" value="Chorismate_mutase_AroH"/>
</dbReference>
<evidence type="ECO:0000256" key="1">
    <source>
        <dbReference type="NCBIfam" id="TIGR01796"/>
    </source>
</evidence>
<gene>
    <name evidence="3" type="primary">aroH</name>
    <name evidence="3" type="ORF">GCM10022223_42520</name>
</gene>
<evidence type="ECO:0000313" key="3">
    <source>
        <dbReference type="EMBL" id="GAA3621140.1"/>
    </source>
</evidence>
<dbReference type="RefSeq" id="WP_231487111.1">
    <property type="nucleotide sequence ID" value="NZ_BAAAZO010000008.1"/>
</dbReference>
<dbReference type="EMBL" id="BAAAZO010000008">
    <property type="protein sequence ID" value="GAA3621140.1"/>
    <property type="molecule type" value="Genomic_DNA"/>
</dbReference>
<organism evidence="3 4">
    <name type="scientific">Kineosporia mesophila</name>
    <dbReference type="NCBI Taxonomy" id="566012"/>
    <lineage>
        <taxon>Bacteria</taxon>
        <taxon>Bacillati</taxon>
        <taxon>Actinomycetota</taxon>
        <taxon>Actinomycetes</taxon>
        <taxon>Kineosporiales</taxon>
        <taxon>Kineosporiaceae</taxon>
        <taxon>Kineosporia</taxon>
    </lineage>
</organism>
<keyword evidence="4" id="KW-1185">Reference proteome</keyword>